<organism evidence="1 2">
    <name type="scientific">Mucilaginibacter terrenus</name>
    <dbReference type="NCBI Taxonomy" id="2482727"/>
    <lineage>
        <taxon>Bacteria</taxon>
        <taxon>Pseudomonadati</taxon>
        <taxon>Bacteroidota</taxon>
        <taxon>Sphingobacteriia</taxon>
        <taxon>Sphingobacteriales</taxon>
        <taxon>Sphingobacteriaceae</taxon>
        <taxon>Mucilaginibacter</taxon>
    </lineage>
</organism>
<accession>A0A3E2NJH7</accession>
<sequence>MNQKKQPNQAQLPYNAEVTKAYHKVLKFAKQMISTLPAYEARCTLELNEKHAFSELKIHQFVSPMLYLSLEVGEQDSYYIHFGYEQFDSESRLADFSSKFVRAIYRLTSRQATTIDIEDCVHTNNLITTCSELYEVIEDSAYNKHVFKEIPYRPKNVKRKLMRAVG</sequence>
<gene>
    <name evidence="1" type="ORF">DYU05_20585</name>
</gene>
<reference evidence="1 2" key="1">
    <citation type="submission" date="2018-08" db="EMBL/GenBank/DDBJ databases">
        <title>Mucilaginibacter terrae sp. nov., isolated from manganese diggings.</title>
        <authorList>
            <person name="Huang Y."/>
            <person name="Zhou Z."/>
        </authorList>
    </citation>
    <scope>NUCLEOTIDE SEQUENCE [LARGE SCALE GENOMIC DNA]</scope>
    <source>
        <strain evidence="1 2">ZH6</strain>
    </source>
</reference>
<dbReference type="AlphaFoldDB" id="A0A3E2NJH7"/>
<dbReference type="OrthoDB" id="794992at2"/>
<comment type="caution">
    <text evidence="1">The sequence shown here is derived from an EMBL/GenBank/DDBJ whole genome shotgun (WGS) entry which is preliminary data.</text>
</comment>
<protein>
    <submittedName>
        <fullName evidence="1">Uncharacterized protein</fullName>
    </submittedName>
</protein>
<keyword evidence="2" id="KW-1185">Reference proteome</keyword>
<evidence type="ECO:0000313" key="1">
    <source>
        <dbReference type="EMBL" id="RFZ81157.1"/>
    </source>
</evidence>
<dbReference type="EMBL" id="QWDE01000007">
    <property type="protein sequence ID" value="RFZ81157.1"/>
    <property type="molecule type" value="Genomic_DNA"/>
</dbReference>
<proteinExistence type="predicted"/>
<evidence type="ECO:0000313" key="2">
    <source>
        <dbReference type="Proteomes" id="UP000260823"/>
    </source>
</evidence>
<dbReference type="RefSeq" id="WP_117385057.1">
    <property type="nucleotide sequence ID" value="NZ_QWDE01000007.1"/>
</dbReference>
<dbReference type="Proteomes" id="UP000260823">
    <property type="component" value="Unassembled WGS sequence"/>
</dbReference>
<name>A0A3E2NJH7_9SPHI</name>